<dbReference type="InterPro" id="IPR015421">
    <property type="entry name" value="PyrdxlP-dep_Trfase_major"/>
</dbReference>
<dbReference type="PANTHER" id="PTHR43586:SF4">
    <property type="entry name" value="ISOPENICILLIN N EPIMERASE"/>
    <property type="match status" value="1"/>
</dbReference>
<dbReference type="Gene3D" id="3.40.640.10">
    <property type="entry name" value="Type I PLP-dependent aspartate aminotransferase-like (Major domain)"/>
    <property type="match status" value="1"/>
</dbReference>
<keyword evidence="2" id="KW-0808">Transferase</keyword>
<dbReference type="PANTHER" id="PTHR43586">
    <property type="entry name" value="CYSTEINE DESULFURASE"/>
    <property type="match status" value="1"/>
</dbReference>
<reference evidence="2" key="1">
    <citation type="journal article" date="2021" name="Front. Mar. Sci.">
        <title>Genomes of Diverse Isolates of Prochlorococcus High-Light-Adapted Clade II in the Western Pacific Ocean.</title>
        <authorList>
            <person name="Yan W."/>
            <person name="Feng X."/>
            <person name="Zhang W."/>
            <person name="Nawaz M.Z."/>
            <person name="Luo T."/>
            <person name="Zhang R."/>
            <person name="Jiao N."/>
        </authorList>
    </citation>
    <scope>NUCLEOTIDE SEQUENCE</scope>
    <source>
        <strain evidence="2">CUG1433</strain>
    </source>
</reference>
<keyword evidence="2" id="KW-0032">Aminotransferase</keyword>
<dbReference type="AlphaFoldDB" id="A0A9D9FXW8"/>
<accession>A0A9D9FXW8</accession>
<dbReference type="Pfam" id="PF00266">
    <property type="entry name" value="Aminotran_5"/>
    <property type="match status" value="1"/>
</dbReference>
<dbReference type="InterPro" id="IPR000192">
    <property type="entry name" value="Aminotrans_V_dom"/>
</dbReference>
<evidence type="ECO:0000259" key="1">
    <source>
        <dbReference type="Pfam" id="PF00266"/>
    </source>
</evidence>
<organism evidence="2 3">
    <name type="scientific">Prochlorococcus marinus CUG1433</name>
    <dbReference type="NCBI Taxonomy" id="2774506"/>
    <lineage>
        <taxon>Bacteria</taxon>
        <taxon>Bacillati</taxon>
        <taxon>Cyanobacteriota</taxon>
        <taxon>Cyanophyceae</taxon>
        <taxon>Synechococcales</taxon>
        <taxon>Prochlorococcaceae</taxon>
        <taxon>Prochlorococcus</taxon>
    </lineage>
</organism>
<dbReference type="EMBL" id="JAEPLN010000001">
    <property type="protein sequence ID" value="MBO6970906.1"/>
    <property type="molecule type" value="Genomic_DNA"/>
</dbReference>
<dbReference type="SUPFAM" id="SSF53383">
    <property type="entry name" value="PLP-dependent transferases"/>
    <property type="match status" value="1"/>
</dbReference>
<proteinExistence type="predicted"/>
<name>A0A9D9FXW8_PROMR</name>
<dbReference type="GO" id="GO:0008483">
    <property type="term" value="F:transaminase activity"/>
    <property type="evidence" value="ECO:0007669"/>
    <property type="project" value="UniProtKB-KW"/>
</dbReference>
<feature type="domain" description="Aminotransferase class V" evidence="1">
    <location>
        <begin position="61"/>
        <end position="358"/>
    </location>
</feature>
<dbReference type="InterPro" id="IPR015422">
    <property type="entry name" value="PyrdxlP-dep_Trfase_small"/>
</dbReference>
<dbReference type="InterPro" id="IPR015424">
    <property type="entry name" value="PyrdxlP-dep_Trfase"/>
</dbReference>
<evidence type="ECO:0000313" key="3">
    <source>
        <dbReference type="Proteomes" id="UP000668060"/>
    </source>
</evidence>
<comment type="caution">
    <text evidence="2">The sequence shown here is derived from an EMBL/GenBank/DDBJ whole genome shotgun (WGS) entry which is preliminary data.</text>
</comment>
<sequence length="394" mass="45533">MRNNLRDQIPALKNKYYFNYGGQGPLPKSSLEEIIKSWEIIQDLGPFTNDMWPFIYKEILTTKRIIAQKLGINSKNVALTENISSGMILPFWGIKVEEGEELLISDCEHPGVVAASREFCRRNKLILKILPIQKIKNLNDENIISEILKNLNSKTRILIISHILWNFGYKIPLKQISIELKNNRENSYLLVDGAQTFGHINIEEEVFYSDLYSITSHKWACGPEGLGAIYLSDRFIYETDPTIIGWKSLKKEQGIYEPSDNLFHDDARKFEVATSCIPLLAGLRNSLDLLDKDCPEKDKSKNIKKLSEKLWDKLNQLNEVELVLDKKYLNGIVSFNIDNIEDKDKFVKKLGEKKIWIRVLEDPKWFRACVHQMTTEAEIDLLSEEIKKILTQSL</sequence>
<gene>
    <name evidence="2" type="ORF">JJ842_03115</name>
</gene>
<protein>
    <submittedName>
        <fullName evidence="2">Aminotransferase class V-fold PLP-dependent enzyme</fullName>
    </submittedName>
</protein>
<dbReference type="Proteomes" id="UP000668060">
    <property type="component" value="Unassembled WGS sequence"/>
</dbReference>
<evidence type="ECO:0000313" key="2">
    <source>
        <dbReference type="EMBL" id="MBO6970906.1"/>
    </source>
</evidence>
<dbReference type="Gene3D" id="3.90.1150.10">
    <property type="entry name" value="Aspartate Aminotransferase, domain 1"/>
    <property type="match status" value="1"/>
</dbReference>